<reference evidence="8 9" key="1">
    <citation type="submission" date="2019-05" db="EMBL/GenBank/DDBJ databases">
        <authorList>
            <person name="Chen C."/>
        </authorList>
    </citation>
    <scope>NUCLEOTIDE SEQUENCE [LARGE SCALE GENOMIC DNA]</scope>
    <source>
        <strain evidence="8 9">HB172198</strain>
    </source>
</reference>
<dbReference type="CDD" id="cd01092">
    <property type="entry name" value="APP-like"/>
    <property type="match status" value="1"/>
</dbReference>
<feature type="domain" description="Peptidase M24" evidence="6">
    <location>
        <begin position="160"/>
        <end position="362"/>
    </location>
</feature>
<evidence type="ECO:0000313" key="8">
    <source>
        <dbReference type="EMBL" id="QCT03939.1"/>
    </source>
</evidence>
<dbReference type="PANTHER" id="PTHR46112">
    <property type="entry name" value="AMINOPEPTIDASE"/>
    <property type="match status" value="1"/>
</dbReference>
<evidence type="ECO:0000256" key="4">
    <source>
        <dbReference type="ARBA" id="ARBA00022801"/>
    </source>
</evidence>
<dbReference type="EMBL" id="CP040396">
    <property type="protein sequence ID" value="QCT03939.1"/>
    <property type="molecule type" value="Genomic_DNA"/>
</dbReference>
<evidence type="ECO:0000256" key="1">
    <source>
        <dbReference type="ARBA" id="ARBA00001936"/>
    </source>
</evidence>
<dbReference type="PRINTS" id="PR00599">
    <property type="entry name" value="MAPEPTIDASE"/>
</dbReference>
<organism evidence="8 9">
    <name type="scientific">Paenibacillus algicola</name>
    <dbReference type="NCBI Taxonomy" id="2565926"/>
    <lineage>
        <taxon>Bacteria</taxon>
        <taxon>Bacillati</taxon>
        <taxon>Bacillota</taxon>
        <taxon>Bacilli</taxon>
        <taxon>Bacillales</taxon>
        <taxon>Paenibacillaceae</taxon>
        <taxon>Paenibacillus</taxon>
    </lineage>
</organism>
<evidence type="ECO:0000256" key="5">
    <source>
        <dbReference type="ARBA" id="ARBA00023211"/>
    </source>
</evidence>
<evidence type="ECO:0000259" key="6">
    <source>
        <dbReference type="Pfam" id="PF00557"/>
    </source>
</evidence>
<evidence type="ECO:0000256" key="3">
    <source>
        <dbReference type="ARBA" id="ARBA00022723"/>
    </source>
</evidence>
<dbReference type="PROSITE" id="PS00491">
    <property type="entry name" value="PROLINE_PEPTIDASE"/>
    <property type="match status" value="1"/>
</dbReference>
<comment type="cofactor">
    <cofactor evidence="1">
        <name>Mn(2+)</name>
        <dbReference type="ChEBI" id="CHEBI:29035"/>
    </cofactor>
</comment>
<accession>A0A4P8XTA2</accession>
<dbReference type="SUPFAM" id="SSF53092">
    <property type="entry name" value="Creatinase/prolidase N-terminal domain"/>
    <property type="match status" value="1"/>
</dbReference>
<evidence type="ECO:0000313" key="9">
    <source>
        <dbReference type="Proteomes" id="UP000300879"/>
    </source>
</evidence>
<dbReference type="InterPro" id="IPR000587">
    <property type="entry name" value="Creatinase_N"/>
</dbReference>
<name>A0A4P8XTA2_9BACL</name>
<dbReference type="Gene3D" id="3.90.230.10">
    <property type="entry name" value="Creatinase/methionine aminopeptidase superfamily"/>
    <property type="match status" value="1"/>
</dbReference>
<dbReference type="KEGG" id="palo:E6C60_3228"/>
<dbReference type="FunFam" id="3.90.230.10:FF:000014">
    <property type="entry name" value="Aminopeptidase P family protein"/>
    <property type="match status" value="1"/>
</dbReference>
<keyword evidence="3" id="KW-0479">Metal-binding</keyword>
<dbReference type="SUPFAM" id="SSF55920">
    <property type="entry name" value="Creatinase/aminopeptidase"/>
    <property type="match status" value="1"/>
</dbReference>
<dbReference type="GO" id="GO:0004177">
    <property type="term" value="F:aminopeptidase activity"/>
    <property type="evidence" value="ECO:0007669"/>
    <property type="project" value="UniProtKB-ARBA"/>
</dbReference>
<dbReference type="InterPro" id="IPR029149">
    <property type="entry name" value="Creatin/AminoP/Spt16_N"/>
</dbReference>
<dbReference type="AlphaFoldDB" id="A0A4P8XTA2"/>
<dbReference type="Proteomes" id="UP000300879">
    <property type="component" value="Chromosome"/>
</dbReference>
<comment type="similarity">
    <text evidence="2">Belongs to the peptidase M24B family.</text>
</comment>
<feature type="domain" description="Creatinase N-terminal" evidence="7">
    <location>
        <begin position="22"/>
        <end position="152"/>
    </location>
</feature>
<protein>
    <submittedName>
        <fullName evidence="8">Putative Xaa-Pro dipeptidase</fullName>
    </submittedName>
</protein>
<dbReference type="PANTHER" id="PTHR46112:SF10">
    <property type="entry name" value="DIPEPTIDASE YKVY-RELATED"/>
    <property type="match status" value="1"/>
</dbReference>
<dbReference type="Gene3D" id="3.40.350.10">
    <property type="entry name" value="Creatinase/prolidase N-terminal domain"/>
    <property type="match status" value="1"/>
</dbReference>
<evidence type="ECO:0000256" key="2">
    <source>
        <dbReference type="ARBA" id="ARBA00008766"/>
    </source>
</evidence>
<keyword evidence="5" id="KW-0464">Manganese</keyword>
<dbReference type="GO" id="GO:0008235">
    <property type="term" value="F:metalloexopeptidase activity"/>
    <property type="evidence" value="ECO:0007669"/>
    <property type="project" value="UniProtKB-ARBA"/>
</dbReference>
<dbReference type="Pfam" id="PF01321">
    <property type="entry name" value="Creatinase_N"/>
    <property type="match status" value="1"/>
</dbReference>
<dbReference type="Pfam" id="PF00557">
    <property type="entry name" value="Peptidase_M24"/>
    <property type="match status" value="1"/>
</dbReference>
<dbReference type="InterPro" id="IPR036005">
    <property type="entry name" value="Creatinase/aminopeptidase-like"/>
</dbReference>
<proteinExistence type="inferred from homology"/>
<dbReference type="InterPro" id="IPR000994">
    <property type="entry name" value="Pept_M24"/>
</dbReference>
<sequence>MQAIEGYRPYFQEKETFMNSKLKDIISTMEQQRWDTVLLTDPKHIYYLTGYASDPHERFLGLVLQQSCEPFLLLPALDADVAAAASGGICILTHRDTDQPYDILKSRLEAPVGVLALEKSHMTLSRFEQLQETLSAHHYADIGPLLQDMRAVKSPHEISIMKEAVRIVEQVLTEGLRSVRPGVRELELVAELEYLMKKSGAQAPSFDTMVLTGSHTALPHGVPGMREIQEGDLLMFDLGVYYGGYASDITRTFAVGHLSAEARHIYDTVLAANLSAIAAVKPGVSYGSIDQAARSLIEQAGYGEAFLHRLGHGLGLDVHEAPFIHGLNNELLQPGAVFTIEPGIYIPGIGGVRIEDDVWVTEQGVEILTTFPKELTVLG</sequence>
<keyword evidence="9" id="KW-1185">Reference proteome</keyword>
<evidence type="ECO:0000259" key="7">
    <source>
        <dbReference type="Pfam" id="PF01321"/>
    </source>
</evidence>
<dbReference type="InterPro" id="IPR001714">
    <property type="entry name" value="Pept_M24_MAP"/>
</dbReference>
<keyword evidence="4" id="KW-0378">Hydrolase</keyword>
<dbReference type="GO" id="GO:0046872">
    <property type="term" value="F:metal ion binding"/>
    <property type="evidence" value="ECO:0007669"/>
    <property type="project" value="UniProtKB-KW"/>
</dbReference>
<gene>
    <name evidence="8" type="ORF">E6C60_3228</name>
</gene>
<dbReference type="InterPro" id="IPR050659">
    <property type="entry name" value="Peptidase_M24B"/>
</dbReference>
<dbReference type="InterPro" id="IPR001131">
    <property type="entry name" value="Peptidase_M24B_aminopep-P_CS"/>
</dbReference>